<sequence>MELQPTDDVATLQGKLCISINETIKLTEQLKEYGGILNSAKVEVLRSNTKDEKQLAKIKEQEAEGSFAEIKALIKLQKEITNGLKTLLKAEHLSGGF</sequence>
<evidence type="ECO:0000313" key="2">
    <source>
        <dbReference type="EMBL" id="QJA69335.1"/>
    </source>
</evidence>
<dbReference type="EMBL" id="MT144521">
    <property type="protein sequence ID" value="QJA54603.1"/>
    <property type="molecule type" value="Genomic_DNA"/>
</dbReference>
<proteinExistence type="predicted"/>
<dbReference type="AlphaFoldDB" id="A0A6H2A338"/>
<gene>
    <name evidence="2" type="ORF">MM415A04694_0004</name>
    <name evidence="1" type="ORF">TM448A05327_0011</name>
</gene>
<dbReference type="EMBL" id="MT141697">
    <property type="protein sequence ID" value="QJA69335.1"/>
    <property type="molecule type" value="Genomic_DNA"/>
</dbReference>
<protein>
    <submittedName>
        <fullName evidence="1">Uncharacterized protein</fullName>
    </submittedName>
</protein>
<reference evidence="1" key="1">
    <citation type="submission" date="2020-03" db="EMBL/GenBank/DDBJ databases">
        <title>The deep terrestrial virosphere.</title>
        <authorList>
            <person name="Holmfeldt K."/>
            <person name="Nilsson E."/>
            <person name="Simone D."/>
            <person name="Lopez-Fernandez M."/>
            <person name="Wu X."/>
            <person name="de Brujin I."/>
            <person name="Lundin D."/>
            <person name="Andersson A."/>
            <person name="Bertilsson S."/>
            <person name="Dopson M."/>
        </authorList>
    </citation>
    <scope>NUCLEOTIDE SEQUENCE</scope>
    <source>
        <strain evidence="2">MM415A04694</strain>
        <strain evidence="1">TM448A05327</strain>
    </source>
</reference>
<evidence type="ECO:0000313" key="1">
    <source>
        <dbReference type="EMBL" id="QJA54603.1"/>
    </source>
</evidence>
<accession>A0A6H2A338</accession>
<name>A0A6H2A338_9ZZZZ</name>
<organism evidence="1">
    <name type="scientific">viral metagenome</name>
    <dbReference type="NCBI Taxonomy" id="1070528"/>
    <lineage>
        <taxon>unclassified sequences</taxon>
        <taxon>metagenomes</taxon>
        <taxon>organismal metagenomes</taxon>
    </lineage>
</organism>